<dbReference type="NCBIfam" id="TIGR00125">
    <property type="entry name" value="cyt_tran_rel"/>
    <property type="match status" value="2"/>
</dbReference>
<dbReference type="GO" id="GO:0006646">
    <property type="term" value="P:phosphatidylethanolamine biosynthetic process"/>
    <property type="evidence" value="ECO:0007669"/>
    <property type="project" value="UniProtKB-UniPathway"/>
</dbReference>
<protein>
    <recommendedName>
        <fullName evidence="10">ethanolamine-phosphate cytidylyltransferase</fullName>
        <ecNumber evidence="10">2.7.7.14</ecNumber>
    </recommendedName>
    <alternativeName>
        <fullName evidence="11">CTP:phosphoethanolamine cytidylyltransferase</fullName>
    </alternativeName>
</protein>
<keyword evidence="6" id="KW-0443">Lipid metabolism</keyword>
<keyword evidence="8" id="KW-1208">Phospholipid metabolism</keyword>
<dbReference type="GO" id="GO:0004306">
    <property type="term" value="F:ethanolamine-phosphate cytidylyltransferase activity"/>
    <property type="evidence" value="ECO:0007669"/>
    <property type="project" value="UniProtKB-EC"/>
</dbReference>
<evidence type="ECO:0000313" key="15">
    <source>
        <dbReference type="Proteomes" id="UP000094565"/>
    </source>
</evidence>
<organism evidence="14 15">
    <name type="scientific">Komagataella pastoris</name>
    <name type="common">Yeast</name>
    <name type="synonym">Pichia pastoris</name>
    <dbReference type="NCBI Taxonomy" id="4922"/>
    <lineage>
        <taxon>Eukaryota</taxon>
        <taxon>Fungi</taxon>
        <taxon>Dikarya</taxon>
        <taxon>Ascomycota</taxon>
        <taxon>Saccharomycotina</taxon>
        <taxon>Pichiomycetes</taxon>
        <taxon>Pichiales</taxon>
        <taxon>Pichiaceae</taxon>
        <taxon>Komagataella</taxon>
    </lineage>
</organism>
<evidence type="ECO:0000313" key="14">
    <source>
        <dbReference type="EMBL" id="ANZ78016.1"/>
    </source>
</evidence>
<dbReference type="UniPathway" id="UPA00558">
    <property type="reaction ID" value="UER00742"/>
</dbReference>
<dbReference type="Gene3D" id="3.40.50.620">
    <property type="entry name" value="HUPs"/>
    <property type="match status" value="2"/>
</dbReference>
<dbReference type="SUPFAM" id="SSF52374">
    <property type="entry name" value="Nucleotidylyl transferase"/>
    <property type="match status" value="2"/>
</dbReference>
<reference evidence="14 15" key="1">
    <citation type="submission" date="2016-02" db="EMBL/GenBank/DDBJ databases">
        <title>Comparative genomic and transcriptomic foundation for Pichia pastoris.</title>
        <authorList>
            <person name="Love K.R."/>
            <person name="Shah K.A."/>
            <person name="Whittaker C.A."/>
            <person name="Wu J."/>
            <person name="Bartlett M.C."/>
            <person name="Ma D."/>
            <person name="Leeson R.L."/>
            <person name="Priest M."/>
            <person name="Young S.K."/>
            <person name="Love J.C."/>
        </authorList>
    </citation>
    <scope>NUCLEOTIDE SEQUENCE [LARGE SCALE GENOMIC DNA]</scope>
    <source>
        <strain evidence="14 15">ATCC 28485</strain>
    </source>
</reference>
<evidence type="ECO:0000256" key="2">
    <source>
        <dbReference type="ARBA" id="ARBA00010101"/>
    </source>
</evidence>
<dbReference type="EC" id="2.7.7.14" evidence="10"/>
<gene>
    <name evidence="14" type="primary">ECT1</name>
    <name evidence="14" type="ORF">ATY40_BA7504943</name>
</gene>
<dbReference type="OrthoDB" id="40021at2759"/>
<evidence type="ECO:0000256" key="5">
    <source>
        <dbReference type="ARBA" id="ARBA00022695"/>
    </source>
</evidence>
<comment type="pathway">
    <text evidence="1">Lipid metabolism.</text>
</comment>
<feature type="domain" description="Cytidyltransferase-like" evidence="13">
    <location>
        <begin position="10"/>
        <end position="133"/>
    </location>
</feature>
<comment type="similarity">
    <text evidence="2">Belongs to the cytidylyltransferase family.</text>
</comment>
<keyword evidence="4" id="KW-0808">Transferase</keyword>
<dbReference type="InterPro" id="IPR004821">
    <property type="entry name" value="Cyt_trans-like"/>
</dbReference>
<dbReference type="Proteomes" id="UP000094565">
    <property type="component" value="Chromosome 4"/>
</dbReference>
<evidence type="ECO:0000259" key="13">
    <source>
        <dbReference type="Pfam" id="PF01467"/>
    </source>
</evidence>
<evidence type="ECO:0000256" key="9">
    <source>
        <dbReference type="ARBA" id="ARBA00024191"/>
    </source>
</evidence>
<evidence type="ECO:0000256" key="12">
    <source>
        <dbReference type="SAM" id="MobiDB-lite"/>
    </source>
</evidence>
<name>A0A1B2JJ16_PICPA</name>
<dbReference type="PANTHER" id="PTHR45780:SF2">
    <property type="entry name" value="ETHANOLAMINE-PHOSPHATE CYTIDYLYLTRANSFERASE"/>
    <property type="match status" value="1"/>
</dbReference>
<dbReference type="Pfam" id="PF01467">
    <property type="entry name" value="CTP_transf_like"/>
    <property type="match status" value="2"/>
</dbReference>
<evidence type="ECO:0000256" key="8">
    <source>
        <dbReference type="ARBA" id="ARBA00023264"/>
    </source>
</evidence>
<evidence type="ECO:0000256" key="7">
    <source>
        <dbReference type="ARBA" id="ARBA00023209"/>
    </source>
</evidence>
<keyword evidence="7" id="KW-0594">Phospholipid biosynthesis</keyword>
<dbReference type="AlphaFoldDB" id="A0A1B2JJ16"/>
<keyword evidence="3" id="KW-0444">Lipid biosynthesis</keyword>
<keyword evidence="5" id="KW-0548">Nucleotidyltransferase</keyword>
<evidence type="ECO:0000256" key="11">
    <source>
        <dbReference type="ARBA" id="ARBA00031473"/>
    </source>
</evidence>
<dbReference type="EMBL" id="CP014587">
    <property type="protein sequence ID" value="ANZ78016.1"/>
    <property type="molecule type" value="Genomic_DNA"/>
</dbReference>
<comment type="pathway">
    <text evidence="9">Phospholipid metabolism; phosphatidylethanolamine biosynthesis; phosphatidylethanolamine from ethanolamine: step 2/3.</text>
</comment>
<evidence type="ECO:0000256" key="10">
    <source>
        <dbReference type="ARBA" id="ARBA00024221"/>
    </source>
</evidence>
<proteinExistence type="inferred from homology"/>
<feature type="compositionally biased region" description="Basic and acidic residues" evidence="12">
    <location>
        <begin position="340"/>
        <end position="354"/>
    </location>
</feature>
<dbReference type="InterPro" id="IPR044608">
    <property type="entry name" value="Ect1/PCYT2"/>
</dbReference>
<feature type="domain" description="Cytidyltransferase-like" evidence="13">
    <location>
        <begin position="202"/>
        <end position="295"/>
    </location>
</feature>
<accession>A0A1B2JJ16</accession>
<evidence type="ECO:0000256" key="3">
    <source>
        <dbReference type="ARBA" id="ARBA00022516"/>
    </source>
</evidence>
<evidence type="ECO:0000256" key="4">
    <source>
        <dbReference type="ARBA" id="ARBA00022679"/>
    </source>
</evidence>
<feature type="region of interest" description="Disordered" evidence="12">
    <location>
        <begin position="340"/>
        <end position="362"/>
    </location>
</feature>
<sequence length="362" mass="40487">MPIVEGRIWIDGCFDFAHHGHAGAMLQARQEGTELYVGVHSDEEILKNKGPVVMKLPERVIAVEGCRWCTKVVPDAPYVTDPLVMDQYGCKYVVHGDDITTDADGKDCYQICKDLGRFIVVKRTPNISTTDLVGRMLDINSHHHQGQISLNHPITDIKERVQSYASDPSGRDSYAGVYFNIEGSSTLHEFVSPKNEYQRVVLVVGEFDLFHPGHIKFLQEAQKYAHSNGAKVIVGIYDDATAKYANYPIMNLVERSLCVLQSKYIDGLVIGAAKILAAAFLDKIPGDVIKVVVDASDPPSKVQSLDQTLVHKLSGYEYSDMSTSTIVNRVLDNRAEYEERQRKKGWKSELEQQLKQETSSLQ</sequence>
<dbReference type="PANTHER" id="PTHR45780">
    <property type="entry name" value="ETHANOLAMINE-PHOSPHATE CYTIDYLYLTRANSFERASE"/>
    <property type="match status" value="1"/>
</dbReference>
<evidence type="ECO:0000256" key="6">
    <source>
        <dbReference type="ARBA" id="ARBA00023098"/>
    </source>
</evidence>
<dbReference type="GO" id="GO:0005737">
    <property type="term" value="C:cytoplasm"/>
    <property type="evidence" value="ECO:0007669"/>
    <property type="project" value="TreeGrafter"/>
</dbReference>
<evidence type="ECO:0000256" key="1">
    <source>
        <dbReference type="ARBA" id="ARBA00005189"/>
    </source>
</evidence>
<keyword evidence="15" id="KW-1185">Reference proteome</keyword>
<dbReference type="InterPro" id="IPR041723">
    <property type="entry name" value="CCT"/>
</dbReference>
<dbReference type="CDD" id="cd02174">
    <property type="entry name" value="CCT"/>
    <property type="match status" value="1"/>
</dbReference>
<dbReference type="InterPro" id="IPR014729">
    <property type="entry name" value="Rossmann-like_a/b/a_fold"/>
</dbReference>